<feature type="compositionally biased region" description="Basic and acidic residues" evidence="1">
    <location>
        <begin position="697"/>
        <end position="713"/>
    </location>
</feature>
<proteinExistence type="predicted"/>
<feature type="compositionally biased region" description="Polar residues" evidence="1">
    <location>
        <begin position="1"/>
        <end position="13"/>
    </location>
</feature>
<dbReference type="EMBL" id="OV651826">
    <property type="protein sequence ID" value="CAH1103415.1"/>
    <property type="molecule type" value="Genomic_DNA"/>
</dbReference>
<feature type="region of interest" description="Disordered" evidence="1">
    <location>
        <begin position="1"/>
        <end position="22"/>
    </location>
</feature>
<reference evidence="2" key="1">
    <citation type="submission" date="2022-01" db="EMBL/GenBank/DDBJ databases">
        <authorList>
            <person name="King R."/>
        </authorList>
    </citation>
    <scope>NUCLEOTIDE SEQUENCE</scope>
</reference>
<organism evidence="2 3">
    <name type="scientific">Psylliodes chrysocephalus</name>
    <dbReference type="NCBI Taxonomy" id="3402493"/>
    <lineage>
        <taxon>Eukaryota</taxon>
        <taxon>Metazoa</taxon>
        <taxon>Ecdysozoa</taxon>
        <taxon>Arthropoda</taxon>
        <taxon>Hexapoda</taxon>
        <taxon>Insecta</taxon>
        <taxon>Pterygota</taxon>
        <taxon>Neoptera</taxon>
        <taxon>Endopterygota</taxon>
        <taxon>Coleoptera</taxon>
        <taxon>Polyphaga</taxon>
        <taxon>Cucujiformia</taxon>
        <taxon>Chrysomeloidea</taxon>
        <taxon>Chrysomelidae</taxon>
        <taxon>Galerucinae</taxon>
        <taxon>Alticini</taxon>
        <taxon>Psylliodes</taxon>
    </lineage>
</organism>
<dbReference type="OrthoDB" id="5917823at2759"/>
<feature type="compositionally biased region" description="Polar residues" evidence="1">
    <location>
        <begin position="199"/>
        <end position="209"/>
    </location>
</feature>
<feature type="region of interest" description="Disordered" evidence="1">
    <location>
        <begin position="191"/>
        <end position="210"/>
    </location>
</feature>
<dbReference type="AlphaFoldDB" id="A0A9P0GB30"/>
<sequence length="957" mass="110283">MGNSGSQNTVTETIQEEQWAHSFPRSCSSQTKFHFQHKVLPEKRPQLKLRATNNGEILQSGGTISGRHVKSAEEERIKRYLQTFDERNSYEQNEYEKDNHRKIGTQGVQHKLSNSKLSSQEMKFFASEPDLRYALTNDEFREKRSKKKYRAPSPPKMRNIVDDYKISRRSSDDTDQNPKMPIRKARLFKTRAETKKQSSHPNENTQDDLSNLDCMNVKTNLKRLSLPEGKVMDFNEFTRELKDATQRRSVDKHLKNDSNIDTKIKNLSNEASREEMRFKENKENQLKSVVTHIRGEASGKESSTPEMSPDLQPKYQFKKDSLKPKQVFYFGMNEGSRENLFKEDIFDTLDAEHSSGSDISSDIDSDENDTFRSGIDLQLRPILPKKQLEIPRFSPAAAWRLLSLDANDEDSKTTQTVTTTVSGSGAGIEGVTGFGGTIMTDDVPLFMEEHIEKYSRPLPLLLNAGQRSCNDKSGDSGISGDDAVPIVYCYDDDDDNIADNDDRVSKLRINENKISIHTKTERERISWTPQQDLDDSSAEEELFNKPQKQRTRTHAGPHVFSLSLPRENHLATYMTEKVNSSHYNGIQKFKKSLSGVWGNLANKKDIFNNSFLEERSNNWFLSKSAPNSLTNAIHSLERHKTLETHQSSNINTANRLMYLPEIDFVSKNTSKQLFDSHSNYKRSIQSKSCENIALEVQKKSPEPLQDPKPKSEEPSWNIKRKPKKYTFQSTIRQIEKKRLSDKLSKEAEKRERERIRELDAMQKVEEEFQRKRAMEKATIQQQLRLYSLDENTGCQSLPNFEIKNKNRSEPDGAFSSVSSSSSSSSSRKNDYLKKKTVNQHKASNCDNKLMASSTKELSEFRQIQRDYKDYNSNLMKHHTDKRYFNRQTTIHPQVSCTMSQVKGLNKKQNHNYRKEFASGIRSVSNDSSRSETSQNYRKKQLNNPIPSNVYNNYFIPL</sequence>
<protein>
    <submittedName>
        <fullName evidence="2">Uncharacterized protein</fullName>
    </submittedName>
</protein>
<feature type="region of interest" description="Disordered" evidence="1">
    <location>
        <begin position="521"/>
        <end position="540"/>
    </location>
</feature>
<feature type="region of interest" description="Disordered" evidence="1">
    <location>
        <begin position="919"/>
        <end position="943"/>
    </location>
</feature>
<feature type="region of interest" description="Disordered" evidence="1">
    <location>
        <begin position="697"/>
        <end position="722"/>
    </location>
</feature>
<keyword evidence="3" id="KW-1185">Reference proteome</keyword>
<feature type="region of interest" description="Disordered" evidence="1">
    <location>
        <begin position="166"/>
        <end position="185"/>
    </location>
</feature>
<gene>
    <name evidence="2" type="ORF">PSYICH_LOCUS4313</name>
</gene>
<dbReference type="Proteomes" id="UP001153636">
    <property type="component" value="Chromosome 14"/>
</dbReference>
<feature type="compositionally biased region" description="Polar residues" evidence="1">
    <location>
        <begin position="921"/>
        <end position="943"/>
    </location>
</feature>
<evidence type="ECO:0000313" key="3">
    <source>
        <dbReference type="Proteomes" id="UP001153636"/>
    </source>
</evidence>
<feature type="region of interest" description="Disordered" evidence="1">
    <location>
        <begin position="800"/>
        <end position="850"/>
    </location>
</feature>
<feature type="compositionally biased region" description="Low complexity" evidence="1">
    <location>
        <begin position="815"/>
        <end position="826"/>
    </location>
</feature>
<feature type="compositionally biased region" description="Polar residues" evidence="1">
    <location>
        <begin position="839"/>
        <end position="850"/>
    </location>
</feature>
<accession>A0A9P0GB30</accession>
<name>A0A9P0GB30_9CUCU</name>
<evidence type="ECO:0000313" key="2">
    <source>
        <dbReference type="EMBL" id="CAH1103415.1"/>
    </source>
</evidence>
<evidence type="ECO:0000256" key="1">
    <source>
        <dbReference type="SAM" id="MobiDB-lite"/>
    </source>
</evidence>